<name>A0A3D8Q3B9_9HELO</name>
<feature type="compositionally biased region" description="Basic and acidic residues" evidence="1">
    <location>
        <begin position="1"/>
        <end position="14"/>
    </location>
</feature>
<evidence type="ECO:0008006" key="4">
    <source>
        <dbReference type="Google" id="ProtNLM"/>
    </source>
</evidence>
<evidence type="ECO:0000256" key="1">
    <source>
        <dbReference type="SAM" id="MobiDB-lite"/>
    </source>
</evidence>
<feature type="compositionally biased region" description="Acidic residues" evidence="1">
    <location>
        <begin position="52"/>
        <end position="62"/>
    </location>
</feature>
<reference evidence="2 3" key="1">
    <citation type="journal article" date="2018" name="IMA Fungus">
        <title>IMA Genome-F 9: Draft genome sequence of Annulohypoxylon stygium, Aspergillus mulundensis, Berkeleyomyces basicola (syn. Thielaviopsis basicola), Ceratocystis smalleyi, two Cercospora beticola strains, Coleophoma cylindrospora, Fusarium fracticaudum, Phialophora cf. hyalina, and Morchella septimelata.</title>
        <authorList>
            <person name="Wingfield B.D."/>
            <person name="Bills G.F."/>
            <person name="Dong Y."/>
            <person name="Huang W."/>
            <person name="Nel W.J."/>
            <person name="Swalarsk-Parry B.S."/>
            <person name="Vaghefi N."/>
            <person name="Wilken P.M."/>
            <person name="An Z."/>
            <person name="de Beer Z.W."/>
            <person name="De Vos L."/>
            <person name="Chen L."/>
            <person name="Duong T.A."/>
            <person name="Gao Y."/>
            <person name="Hammerbacher A."/>
            <person name="Kikkert J.R."/>
            <person name="Li Y."/>
            <person name="Li H."/>
            <person name="Li K."/>
            <person name="Li Q."/>
            <person name="Liu X."/>
            <person name="Ma X."/>
            <person name="Naidoo K."/>
            <person name="Pethybridge S.J."/>
            <person name="Sun J."/>
            <person name="Steenkamp E.T."/>
            <person name="van der Nest M.A."/>
            <person name="van Wyk S."/>
            <person name="Wingfield M.J."/>
            <person name="Xiong C."/>
            <person name="Yue Q."/>
            <person name="Zhang X."/>
        </authorList>
    </citation>
    <scope>NUCLEOTIDE SEQUENCE [LARGE SCALE GENOMIC DNA]</scope>
    <source>
        <strain evidence="2 3">BP5796</strain>
    </source>
</reference>
<dbReference type="CDD" id="cd02440">
    <property type="entry name" value="AdoMet_MTases"/>
    <property type="match status" value="1"/>
</dbReference>
<organism evidence="2 3">
    <name type="scientific">Coleophoma crateriformis</name>
    <dbReference type="NCBI Taxonomy" id="565419"/>
    <lineage>
        <taxon>Eukaryota</taxon>
        <taxon>Fungi</taxon>
        <taxon>Dikarya</taxon>
        <taxon>Ascomycota</taxon>
        <taxon>Pezizomycotina</taxon>
        <taxon>Leotiomycetes</taxon>
        <taxon>Helotiales</taxon>
        <taxon>Dermateaceae</taxon>
        <taxon>Coleophoma</taxon>
    </lineage>
</organism>
<dbReference type="OrthoDB" id="2013972at2759"/>
<sequence>MGDGAERTKQREESADNVPPTAPLGTTPPLDGAQIAPRAPPTASSATTSNADDADRDGDDDGGNERDGDAQNSDFQFEGDSAYGGDLGSSYASLTSEAHGFVFENGRRYHGYKSGRYMLPNDENEMEREDMKHHITMLLTEGRLHLSPIGPSPQNILDIGTGTGKVWIPAIEVPPNLIFEIDDAEDDWLYKPDTYDFIHCRYLFHGIRDWPRLLDQAMQFLRPGGWLELVELHVVPSSYDNTLPQGSQIMEFYKVLAEIGSRIGIDLAIAEKYPEMMRKAGLEEVESEVFDLPMGDWMQGRRMKEVGRFQRYQMTTGLHGISFGLLTKMGGWAPEKVEVFLAGVRREMNDRNVHSLYKV</sequence>
<dbReference type="InterPro" id="IPR029063">
    <property type="entry name" value="SAM-dependent_MTases_sf"/>
</dbReference>
<feature type="region of interest" description="Disordered" evidence="1">
    <location>
        <begin position="1"/>
        <end position="82"/>
    </location>
</feature>
<protein>
    <recommendedName>
        <fullName evidence="4">S-adenosyl-L-methionine-dependent methyltransferase</fullName>
    </recommendedName>
</protein>
<dbReference type="PANTHER" id="PTHR43591">
    <property type="entry name" value="METHYLTRANSFERASE"/>
    <property type="match status" value="1"/>
</dbReference>
<feature type="compositionally biased region" description="Low complexity" evidence="1">
    <location>
        <begin position="41"/>
        <end position="51"/>
    </location>
</feature>
<keyword evidence="3" id="KW-1185">Reference proteome</keyword>
<accession>A0A3D8Q3B9</accession>
<dbReference type="AlphaFoldDB" id="A0A3D8Q3B9"/>
<evidence type="ECO:0000313" key="2">
    <source>
        <dbReference type="EMBL" id="RDW56389.1"/>
    </source>
</evidence>
<dbReference type="PANTHER" id="PTHR43591:SF10">
    <property type="entry name" value="ABC TRANSMEMBRANE TYPE-1 DOMAIN-CONTAINING PROTEIN-RELATED"/>
    <property type="match status" value="1"/>
</dbReference>
<dbReference type="Gene3D" id="3.40.50.150">
    <property type="entry name" value="Vaccinia Virus protein VP39"/>
    <property type="match status" value="1"/>
</dbReference>
<proteinExistence type="predicted"/>
<dbReference type="EMBL" id="PDLN01000028">
    <property type="protein sequence ID" value="RDW56389.1"/>
    <property type="molecule type" value="Genomic_DNA"/>
</dbReference>
<gene>
    <name evidence="2" type="ORF">BP5796_13211</name>
</gene>
<evidence type="ECO:0000313" key="3">
    <source>
        <dbReference type="Proteomes" id="UP000256328"/>
    </source>
</evidence>
<dbReference type="SUPFAM" id="SSF53335">
    <property type="entry name" value="S-adenosyl-L-methionine-dependent methyltransferases"/>
    <property type="match status" value="1"/>
</dbReference>
<dbReference type="Pfam" id="PF13489">
    <property type="entry name" value="Methyltransf_23"/>
    <property type="match status" value="1"/>
</dbReference>
<dbReference type="Proteomes" id="UP000256328">
    <property type="component" value="Unassembled WGS sequence"/>
</dbReference>
<comment type="caution">
    <text evidence="2">The sequence shown here is derived from an EMBL/GenBank/DDBJ whole genome shotgun (WGS) entry which is preliminary data.</text>
</comment>
<dbReference type="GO" id="GO:0008168">
    <property type="term" value="F:methyltransferase activity"/>
    <property type="evidence" value="ECO:0007669"/>
    <property type="project" value="TreeGrafter"/>
</dbReference>